<keyword evidence="2" id="KW-0732">Signal</keyword>
<keyword evidence="4" id="KW-1185">Reference proteome</keyword>
<comment type="caution">
    <text evidence="3">The sequence shown here is derived from an EMBL/GenBank/DDBJ whole genome shotgun (WGS) entry which is preliminary data.</text>
</comment>
<dbReference type="OrthoDB" id="5865666at2759"/>
<sequence length="526" mass="54149">MMIRNLILFIVLNCALASIIDRRSRYRRQTLVNSNAETNGSGDNVDTDASSYHFKDENGIGMNVTSLGNASGKNATNVENSVGGSVGNNSLAAAANVGSSGDNSSSSSDIFAIMQSEKRRLEMNQESIATGSGDTFAKFNANGRLDDGSQNLTGSHFGVAGGTGSEASKSEVRGSQTLSFDSLISKLAGSANAEGKGNAQSNLDMFSGSKDNNMAINGMMSGQNSNSGDVYAQVNGNGEISDESVNIYENMYGKVYGSGNSSLVGAESINSTYGDAKLFGNSNFQGNGDSALSMNSDLSQNNETASGNVVINNSARGNDTYLSGSDGIRTNSSEGENYAIGNGYVKGIGEDKNSNATQYIKSSQGDDGSLSVLSSNDAAVASLNGQDSIIDLYAKGNIVQNSDYQSAIYSNANGTASGDESSIEGSNNAFASNNGTVKGGAKVSAKGKGKGKSSAKSNVNVRKNKNGTQSENYLYGSATAIGDNTSVQSLSEINELFGYETYSNHQIASGSSKGSSSASASNSGYL</sequence>
<evidence type="ECO:0000313" key="3">
    <source>
        <dbReference type="EMBL" id="CAI5456285.1"/>
    </source>
</evidence>
<name>A0A9P1J5Z3_9PELO</name>
<dbReference type="EMBL" id="CANHGI010000006">
    <property type="protein sequence ID" value="CAI5456285.1"/>
    <property type="molecule type" value="Genomic_DNA"/>
</dbReference>
<protein>
    <submittedName>
        <fullName evidence="3">Uncharacterized protein</fullName>
    </submittedName>
</protein>
<organism evidence="3 4">
    <name type="scientific">Caenorhabditis angaria</name>
    <dbReference type="NCBI Taxonomy" id="860376"/>
    <lineage>
        <taxon>Eukaryota</taxon>
        <taxon>Metazoa</taxon>
        <taxon>Ecdysozoa</taxon>
        <taxon>Nematoda</taxon>
        <taxon>Chromadorea</taxon>
        <taxon>Rhabditida</taxon>
        <taxon>Rhabditina</taxon>
        <taxon>Rhabditomorpha</taxon>
        <taxon>Rhabditoidea</taxon>
        <taxon>Rhabditidae</taxon>
        <taxon>Peloderinae</taxon>
        <taxon>Caenorhabditis</taxon>
    </lineage>
</organism>
<feature type="signal peptide" evidence="2">
    <location>
        <begin position="1"/>
        <end position="17"/>
    </location>
</feature>
<dbReference type="AlphaFoldDB" id="A0A9P1J5Z3"/>
<dbReference type="Proteomes" id="UP001152747">
    <property type="component" value="Unassembled WGS sequence"/>
</dbReference>
<feature type="chain" id="PRO_5040308443" evidence="2">
    <location>
        <begin position="18"/>
        <end position="526"/>
    </location>
</feature>
<evidence type="ECO:0000313" key="4">
    <source>
        <dbReference type="Proteomes" id="UP001152747"/>
    </source>
</evidence>
<reference evidence="3" key="1">
    <citation type="submission" date="2022-11" db="EMBL/GenBank/DDBJ databases">
        <authorList>
            <person name="Kikuchi T."/>
        </authorList>
    </citation>
    <scope>NUCLEOTIDE SEQUENCE</scope>
    <source>
        <strain evidence="3">PS1010</strain>
    </source>
</reference>
<proteinExistence type="predicted"/>
<evidence type="ECO:0000256" key="2">
    <source>
        <dbReference type="SAM" id="SignalP"/>
    </source>
</evidence>
<accession>A0A9P1J5Z3</accession>
<evidence type="ECO:0000256" key="1">
    <source>
        <dbReference type="SAM" id="MobiDB-lite"/>
    </source>
</evidence>
<feature type="region of interest" description="Disordered" evidence="1">
    <location>
        <begin position="506"/>
        <end position="526"/>
    </location>
</feature>
<gene>
    <name evidence="3" type="ORF">CAMP_LOCUS18922</name>
</gene>
<feature type="compositionally biased region" description="Low complexity" evidence="1">
    <location>
        <begin position="508"/>
        <end position="526"/>
    </location>
</feature>
<feature type="region of interest" description="Disordered" evidence="1">
    <location>
        <begin position="438"/>
        <end position="470"/>
    </location>
</feature>